<protein>
    <submittedName>
        <fullName evidence="1">Uncharacterized protein</fullName>
    </submittedName>
</protein>
<dbReference type="Proteomes" id="UP001500908">
    <property type="component" value="Unassembled WGS sequence"/>
</dbReference>
<name>A0ABP7F269_9ACTN</name>
<comment type="caution">
    <text evidence="1">The sequence shown here is derived from an EMBL/GenBank/DDBJ whole genome shotgun (WGS) entry which is preliminary data.</text>
</comment>
<dbReference type="RefSeq" id="WP_344967473.1">
    <property type="nucleotide sequence ID" value="NZ_BAABDD010000003.1"/>
</dbReference>
<dbReference type="EMBL" id="BAABDD010000003">
    <property type="protein sequence ID" value="GAA3730045.1"/>
    <property type="molecule type" value="Genomic_DNA"/>
</dbReference>
<evidence type="ECO:0000313" key="1">
    <source>
        <dbReference type="EMBL" id="GAA3730045.1"/>
    </source>
</evidence>
<accession>A0ABP7F269</accession>
<evidence type="ECO:0000313" key="2">
    <source>
        <dbReference type="Proteomes" id="UP001500908"/>
    </source>
</evidence>
<gene>
    <name evidence="1" type="ORF">GCM10022402_08410</name>
</gene>
<proteinExistence type="predicted"/>
<organism evidence="1 2">
    <name type="scientific">Salinactinospora qingdaonensis</name>
    <dbReference type="NCBI Taxonomy" id="702744"/>
    <lineage>
        <taxon>Bacteria</taxon>
        <taxon>Bacillati</taxon>
        <taxon>Actinomycetota</taxon>
        <taxon>Actinomycetes</taxon>
        <taxon>Streptosporangiales</taxon>
        <taxon>Nocardiopsidaceae</taxon>
        <taxon>Salinactinospora</taxon>
    </lineage>
</organism>
<sequence>MTPPHQVRTVDTFDELVCWARAMDTFVELACDNVHGRVYAAHHDHMSVMHMTTTTTITLHGGPLDGAHITVEADLAALLPPGAAGIVFQTETARGCYRPILGQWTYTGPPDTDDAD</sequence>
<keyword evidence="2" id="KW-1185">Reference proteome</keyword>
<reference evidence="2" key="1">
    <citation type="journal article" date="2019" name="Int. J. Syst. Evol. Microbiol.">
        <title>The Global Catalogue of Microorganisms (GCM) 10K type strain sequencing project: providing services to taxonomists for standard genome sequencing and annotation.</title>
        <authorList>
            <consortium name="The Broad Institute Genomics Platform"/>
            <consortium name="The Broad Institute Genome Sequencing Center for Infectious Disease"/>
            <person name="Wu L."/>
            <person name="Ma J."/>
        </authorList>
    </citation>
    <scope>NUCLEOTIDE SEQUENCE [LARGE SCALE GENOMIC DNA]</scope>
    <source>
        <strain evidence="2">JCM 17137</strain>
    </source>
</reference>